<feature type="transmembrane region" description="Helical" evidence="1">
    <location>
        <begin position="21"/>
        <end position="42"/>
    </location>
</feature>
<dbReference type="InterPro" id="IPR017946">
    <property type="entry name" value="PLC-like_Pdiesterase_TIM-brl"/>
</dbReference>
<dbReference type="InterPro" id="IPR000909">
    <property type="entry name" value="PLipase_C_PInositol-sp_X_dom"/>
</dbReference>
<evidence type="ECO:0000313" key="3">
    <source>
        <dbReference type="EMBL" id="KAF6755883.1"/>
    </source>
</evidence>
<sequence>MEESALTPRTPGYKNKRRNIRVVYGLFVLAIISFVLLTFRLFTDTETTSVWTAKVTSYLSRAPGAMNSPPHLLPETALEEILARGAPILGHDTGCSRGKSATCDWMAKVPDHTKLVHMNIPGTHDTSTGNYSDARQAELIRYTGPIPTAKTFRCQERSIFQMLNDGIRVFDLRYAYNPGNDTIGFYHSLALLAPTTTIVDVLYGYYSWLEKHPTETVLLSFNHEGGSRMIEDEKLQRMILDLFSKATQDDTSLNRLKHKFWVQKRGELGTLGESRGKIILFQRFSYGKLSPPPDPTTLIGLDLGADRWTDNGDDIHLVYNANTNATAFIEDRYSITLAEGIPPSVDAYVTAKFDAITAHIEKATLPDSETADQLFWSFTSAAVLQDPTSNLVMYPVTYAMGDESTPGINKRLLPWLKARKGKRFGIIMMDFYDAEPGLVEAVLGL</sequence>
<keyword evidence="1" id="KW-0472">Membrane</keyword>
<name>A0A8H6M4Z8_9AGAR</name>
<evidence type="ECO:0000256" key="1">
    <source>
        <dbReference type="SAM" id="Phobius"/>
    </source>
</evidence>
<organism evidence="3 4">
    <name type="scientific">Ephemerocybe angulata</name>
    <dbReference type="NCBI Taxonomy" id="980116"/>
    <lineage>
        <taxon>Eukaryota</taxon>
        <taxon>Fungi</taxon>
        <taxon>Dikarya</taxon>
        <taxon>Basidiomycota</taxon>
        <taxon>Agaricomycotina</taxon>
        <taxon>Agaricomycetes</taxon>
        <taxon>Agaricomycetidae</taxon>
        <taxon>Agaricales</taxon>
        <taxon>Agaricineae</taxon>
        <taxon>Psathyrellaceae</taxon>
        <taxon>Ephemerocybe</taxon>
    </lineage>
</organism>
<accession>A0A8H6M4Z8</accession>
<dbReference type="PROSITE" id="PS50007">
    <property type="entry name" value="PIPLC_X_DOMAIN"/>
    <property type="match status" value="1"/>
</dbReference>
<keyword evidence="1" id="KW-1133">Transmembrane helix</keyword>
<feature type="domain" description="Phosphatidylinositol-specific phospholipase C X" evidence="2">
    <location>
        <begin position="110"/>
        <end position="283"/>
    </location>
</feature>
<dbReference type="GO" id="GO:0008081">
    <property type="term" value="F:phosphoric diester hydrolase activity"/>
    <property type="evidence" value="ECO:0007669"/>
    <property type="project" value="InterPro"/>
</dbReference>
<dbReference type="AlphaFoldDB" id="A0A8H6M4Z8"/>
<reference evidence="3 4" key="1">
    <citation type="submission" date="2020-07" db="EMBL/GenBank/DDBJ databases">
        <title>Comparative genomics of pyrophilous fungi reveals a link between fire events and developmental genes.</title>
        <authorList>
            <consortium name="DOE Joint Genome Institute"/>
            <person name="Steindorff A.S."/>
            <person name="Carver A."/>
            <person name="Calhoun S."/>
            <person name="Stillman K."/>
            <person name="Liu H."/>
            <person name="Lipzen A."/>
            <person name="Pangilinan J."/>
            <person name="Labutti K."/>
            <person name="Bruns T.D."/>
            <person name="Grigoriev I.V."/>
        </authorList>
    </citation>
    <scope>NUCLEOTIDE SEQUENCE [LARGE SCALE GENOMIC DNA]</scope>
    <source>
        <strain evidence="3 4">CBS 144469</strain>
    </source>
</reference>
<comment type="caution">
    <text evidence="3">The sequence shown here is derived from an EMBL/GenBank/DDBJ whole genome shotgun (WGS) entry which is preliminary data.</text>
</comment>
<dbReference type="SUPFAM" id="SSF51695">
    <property type="entry name" value="PLC-like phosphodiesterases"/>
    <property type="match status" value="1"/>
</dbReference>
<dbReference type="PANTHER" id="PTHR13593:SF116">
    <property type="entry name" value="PLC-LIKE PHOSPHODIESTERASE"/>
    <property type="match status" value="1"/>
</dbReference>
<dbReference type="EMBL" id="JACGCI010000028">
    <property type="protein sequence ID" value="KAF6755883.1"/>
    <property type="molecule type" value="Genomic_DNA"/>
</dbReference>
<dbReference type="GO" id="GO:0006629">
    <property type="term" value="P:lipid metabolic process"/>
    <property type="evidence" value="ECO:0007669"/>
    <property type="project" value="InterPro"/>
</dbReference>
<keyword evidence="4" id="KW-1185">Reference proteome</keyword>
<evidence type="ECO:0000313" key="4">
    <source>
        <dbReference type="Proteomes" id="UP000521943"/>
    </source>
</evidence>
<dbReference type="Proteomes" id="UP000521943">
    <property type="component" value="Unassembled WGS sequence"/>
</dbReference>
<proteinExistence type="predicted"/>
<dbReference type="Gene3D" id="3.20.20.190">
    <property type="entry name" value="Phosphatidylinositol (PI) phosphodiesterase"/>
    <property type="match status" value="1"/>
</dbReference>
<dbReference type="SMART" id="SM00148">
    <property type="entry name" value="PLCXc"/>
    <property type="match status" value="1"/>
</dbReference>
<dbReference type="InterPro" id="IPR051057">
    <property type="entry name" value="PI-PLC_domain"/>
</dbReference>
<dbReference type="OrthoDB" id="1046782at2759"/>
<protein>
    <submittedName>
        <fullName evidence="3">PLC-like phosphodiesterase</fullName>
    </submittedName>
</protein>
<dbReference type="PANTHER" id="PTHR13593">
    <property type="match status" value="1"/>
</dbReference>
<gene>
    <name evidence="3" type="ORF">DFP72DRAFT_895477</name>
</gene>
<keyword evidence="1" id="KW-0812">Transmembrane</keyword>
<evidence type="ECO:0000259" key="2">
    <source>
        <dbReference type="SMART" id="SM00148"/>
    </source>
</evidence>